<comment type="similarity">
    <text evidence="2 6">Belongs to the C1D family.</text>
</comment>
<evidence type="ECO:0000313" key="9">
    <source>
        <dbReference type="Proteomes" id="UP001451303"/>
    </source>
</evidence>
<evidence type="ECO:0000313" key="8">
    <source>
        <dbReference type="EMBL" id="KAL0466729.1"/>
    </source>
</evidence>
<keyword evidence="9" id="KW-1185">Reference proteome</keyword>
<sequence length="361" mass="38640">MDVPDITPSLEKLNVDLDQLEAALKPVLGDVGDVSSKLPLLDKAKLYVMVTYAIESIIFSSLRLNGVDAKEHAIFTELTRVRQYFEKIQNIENPPQEREQTVNKEAAARFIRSDLADDEAIKKKLTELIAKEKAKAEAKEEKKRAADSGSEPTAKRPKTKGNKKKGPSSELSSRLSGPRPARRPAAYPHSFNNHRRHPTTLTHTPKPPKPAKMPRQSRGSARPSVPARKPVAPTNQQQQRPASTYAPPTAAPHAPPAAAAAPVSQGPGLFGQMASTAAGVAIGSSIGHAIGGMFSGGGSSEAAAPPVQAQAAAAQNSSWGNNCSEATKSFTQCMDQHQGNMQICGWYLEQLKACQAAASQY</sequence>
<comment type="caution">
    <text evidence="8">The sequence shown here is derived from an EMBL/GenBank/DDBJ whole genome shotgun (WGS) entry which is preliminary data.</text>
</comment>
<evidence type="ECO:0000256" key="7">
    <source>
        <dbReference type="SAM" id="MobiDB-lite"/>
    </source>
</evidence>
<dbReference type="InterPro" id="IPR011082">
    <property type="entry name" value="Exosome-assoc_fac/DNA_repair"/>
</dbReference>
<keyword evidence="3 6" id="KW-0698">rRNA processing</keyword>
<dbReference type="EMBL" id="JAVLET010000012">
    <property type="protein sequence ID" value="KAL0466729.1"/>
    <property type="molecule type" value="Genomic_DNA"/>
</dbReference>
<keyword evidence="4 6" id="KW-0694">RNA-binding</keyword>
<name>A0ABR3D254_NEUIN</name>
<evidence type="ECO:0000256" key="2">
    <source>
        <dbReference type="ARBA" id="ARBA00009154"/>
    </source>
</evidence>
<dbReference type="Proteomes" id="UP001451303">
    <property type="component" value="Unassembled WGS sequence"/>
</dbReference>
<evidence type="ECO:0000256" key="3">
    <source>
        <dbReference type="ARBA" id="ARBA00022552"/>
    </source>
</evidence>
<protein>
    <recommendedName>
        <fullName evidence="6">Exosome complex protein</fullName>
    </recommendedName>
</protein>
<feature type="compositionally biased region" description="Basic and acidic residues" evidence="7">
    <location>
        <begin position="136"/>
        <end position="146"/>
    </location>
</feature>
<evidence type="ECO:0000256" key="6">
    <source>
        <dbReference type="RuleBase" id="RU368003"/>
    </source>
</evidence>
<dbReference type="PANTHER" id="PTHR15341">
    <property type="entry name" value="SUN-COR STEROID HORMONE RECEPTOR CO-REPRESSOR"/>
    <property type="match status" value="1"/>
</dbReference>
<evidence type="ECO:0000256" key="5">
    <source>
        <dbReference type="ARBA" id="ARBA00023242"/>
    </source>
</evidence>
<dbReference type="Pfam" id="PF04000">
    <property type="entry name" value="Sas10_Utp3"/>
    <property type="match status" value="1"/>
</dbReference>
<dbReference type="PANTHER" id="PTHR15341:SF3">
    <property type="entry name" value="NUCLEAR NUCLEIC ACID-BINDING PROTEIN C1D"/>
    <property type="match status" value="1"/>
</dbReference>
<evidence type="ECO:0000256" key="1">
    <source>
        <dbReference type="ARBA" id="ARBA00004123"/>
    </source>
</evidence>
<comment type="subcellular location">
    <subcellularLocation>
        <location evidence="1 6">Nucleus</location>
    </subcellularLocation>
</comment>
<feature type="region of interest" description="Disordered" evidence="7">
    <location>
        <begin position="136"/>
        <end position="264"/>
    </location>
</feature>
<keyword evidence="5 6" id="KW-0539">Nucleus</keyword>
<comment type="function">
    <text evidence="6">Required for exosome-dependent processing of pre-rRNA and small nucleolar RNA (snRNA) precursors. Involved in processing of 35S pre-rRNA at the A0, A1 and A2 sites.</text>
</comment>
<proteinExistence type="inferred from homology"/>
<feature type="compositionally biased region" description="Basic residues" evidence="7">
    <location>
        <begin position="155"/>
        <end position="166"/>
    </location>
</feature>
<evidence type="ECO:0000256" key="4">
    <source>
        <dbReference type="ARBA" id="ARBA00022884"/>
    </source>
</evidence>
<organism evidence="8 9">
    <name type="scientific">Neurospora intermedia</name>
    <dbReference type="NCBI Taxonomy" id="5142"/>
    <lineage>
        <taxon>Eukaryota</taxon>
        <taxon>Fungi</taxon>
        <taxon>Dikarya</taxon>
        <taxon>Ascomycota</taxon>
        <taxon>Pezizomycotina</taxon>
        <taxon>Sordariomycetes</taxon>
        <taxon>Sordariomycetidae</taxon>
        <taxon>Sordariales</taxon>
        <taxon>Sordariaceae</taxon>
        <taxon>Neurospora</taxon>
    </lineage>
</organism>
<accession>A0ABR3D254</accession>
<dbReference type="InterPro" id="IPR007146">
    <property type="entry name" value="Sas10/Utp3/C1D"/>
</dbReference>
<gene>
    <name evidence="8" type="ORF">QR685DRAFT_600552</name>
</gene>
<reference evidence="8 9" key="1">
    <citation type="submission" date="2023-09" db="EMBL/GenBank/DDBJ databases">
        <title>Multi-omics analysis of a traditional fermented food reveals byproduct-associated fungal strains for waste-to-food upcycling.</title>
        <authorList>
            <consortium name="Lawrence Berkeley National Laboratory"/>
            <person name="Rekdal V.M."/>
            <person name="Villalobos-Escobedo J.M."/>
            <person name="Rodriguez-Valeron N."/>
            <person name="Garcia M.O."/>
            <person name="Vasquez D.P."/>
            <person name="Damayanti I."/>
            <person name="Sorensen P.M."/>
            <person name="Baidoo E.E."/>
            <person name="De Carvalho A.C."/>
            <person name="Riley R."/>
            <person name="Lipzen A."/>
            <person name="He G."/>
            <person name="Yan M."/>
            <person name="Haridas S."/>
            <person name="Daum C."/>
            <person name="Yoshinaga Y."/>
            <person name="Ng V."/>
            <person name="Grigoriev I.V."/>
            <person name="Munk R."/>
            <person name="Nuraida L."/>
            <person name="Wijaya C.H."/>
            <person name="Morales P.-C."/>
            <person name="Keasling J.D."/>
        </authorList>
    </citation>
    <scope>NUCLEOTIDE SEQUENCE [LARGE SCALE GENOMIC DNA]</scope>
    <source>
        <strain evidence="8 9">FGSC 2613</strain>
    </source>
</reference>